<gene>
    <name evidence="1" type="primary">168</name>
    <name evidence="1" type="ORF">SEA_YVONNETASTIC_168</name>
</gene>
<organism evidence="1 2">
    <name type="scientific">Gordonia phage Yvonnetastic</name>
    <dbReference type="NCBI Taxonomy" id="1821566"/>
    <lineage>
        <taxon>Viruses</taxon>
        <taxon>Duplodnaviria</taxon>
        <taxon>Heunggongvirae</taxon>
        <taxon>Uroviricota</taxon>
        <taxon>Caudoviricetes</taxon>
        <taxon>Yvonnevirus</taxon>
        <taxon>Yvonnevirus yvonnetastic</taxon>
        <taxon>Gordonia virus Yvonnetastic</taxon>
    </lineage>
</organism>
<proteinExistence type="predicted"/>
<reference evidence="2" key="1">
    <citation type="submission" date="2016-03" db="EMBL/GenBank/DDBJ databases">
        <authorList>
            <person name="Ploux O."/>
        </authorList>
    </citation>
    <scope>NUCLEOTIDE SEQUENCE [LARGE SCALE GENOMIC DNA]</scope>
</reference>
<keyword evidence="2" id="KW-1185">Reference proteome</keyword>
<protein>
    <submittedName>
        <fullName evidence="1">Uncharacterized protein</fullName>
    </submittedName>
</protein>
<evidence type="ECO:0000313" key="1">
    <source>
        <dbReference type="EMBL" id="AMS02712.1"/>
    </source>
</evidence>
<accession>A0A142K9C9</accession>
<sequence>MSATTDLLEQLVNGDKQVKIEHQGYRHAIHLTMDHKKPERRYPITVVSEEIQWVRKRLSGKALVALKGGDVIETFESYELVLDIWTGAVD</sequence>
<dbReference type="Proteomes" id="UP000201371">
    <property type="component" value="Segment"/>
</dbReference>
<dbReference type="EMBL" id="KU963248">
    <property type="protein sequence ID" value="AMS02712.1"/>
    <property type="molecule type" value="Genomic_DNA"/>
</dbReference>
<name>A0A142K9C9_9CAUD</name>
<dbReference type="KEGG" id="vg:29125130"/>
<dbReference type="RefSeq" id="YP_009301222.1">
    <property type="nucleotide sequence ID" value="NC_031230.1"/>
</dbReference>
<dbReference type="GeneID" id="29125130"/>
<evidence type="ECO:0000313" key="2">
    <source>
        <dbReference type="Proteomes" id="UP000201371"/>
    </source>
</evidence>